<organism evidence="1 2">
    <name type="scientific">Thelonectria olida</name>
    <dbReference type="NCBI Taxonomy" id="1576542"/>
    <lineage>
        <taxon>Eukaryota</taxon>
        <taxon>Fungi</taxon>
        <taxon>Dikarya</taxon>
        <taxon>Ascomycota</taxon>
        <taxon>Pezizomycotina</taxon>
        <taxon>Sordariomycetes</taxon>
        <taxon>Hypocreomycetidae</taxon>
        <taxon>Hypocreales</taxon>
        <taxon>Nectriaceae</taxon>
        <taxon>Thelonectria</taxon>
    </lineage>
</organism>
<dbReference type="EMBL" id="JAGPYM010000031">
    <property type="protein sequence ID" value="KAH6877201.1"/>
    <property type="molecule type" value="Genomic_DNA"/>
</dbReference>
<accession>A0A9P9AKI5</accession>
<name>A0A9P9AKI5_9HYPO</name>
<protein>
    <submittedName>
        <fullName evidence="1">Uncharacterized protein</fullName>
    </submittedName>
</protein>
<sequence>MLNLTGDRKASALVILCKPLRIHSSTVVDYWELQASLAPEKDDDQLSKSPAADAGPLTNNDAYFHPYLTDEGPVQEIEHLAQRSIHAEPLRFQPHDAAMNYAYDATARIFQSAGLLRDYVGSAIASEQEAEQWIYILLRIAAGIDWEHCIIASFDTSTGHTK</sequence>
<gene>
    <name evidence="1" type="ORF">B0T10DRAFT_464901</name>
</gene>
<dbReference type="Proteomes" id="UP000777438">
    <property type="component" value="Unassembled WGS sequence"/>
</dbReference>
<evidence type="ECO:0000313" key="1">
    <source>
        <dbReference type="EMBL" id="KAH6877201.1"/>
    </source>
</evidence>
<reference evidence="1 2" key="1">
    <citation type="journal article" date="2021" name="Nat. Commun.">
        <title>Genetic determinants of endophytism in the Arabidopsis root mycobiome.</title>
        <authorList>
            <person name="Mesny F."/>
            <person name="Miyauchi S."/>
            <person name="Thiergart T."/>
            <person name="Pickel B."/>
            <person name="Atanasova L."/>
            <person name="Karlsson M."/>
            <person name="Huettel B."/>
            <person name="Barry K.W."/>
            <person name="Haridas S."/>
            <person name="Chen C."/>
            <person name="Bauer D."/>
            <person name="Andreopoulos W."/>
            <person name="Pangilinan J."/>
            <person name="LaButti K."/>
            <person name="Riley R."/>
            <person name="Lipzen A."/>
            <person name="Clum A."/>
            <person name="Drula E."/>
            <person name="Henrissat B."/>
            <person name="Kohler A."/>
            <person name="Grigoriev I.V."/>
            <person name="Martin F.M."/>
            <person name="Hacquard S."/>
        </authorList>
    </citation>
    <scope>NUCLEOTIDE SEQUENCE [LARGE SCALE GENOMIC DNA]</scope>
    <source>
        <strain evidence="1 2">MPI-CAGE-CH-0241</strain>
    </source>
</reference>
<keyword evidence="2" id="KW-1185">Reference proteome</keyword>
<evidence type="ECO:0000313" key="2">
    <source>
        <dbReference type="Proteomes" id="UP000777438"/>
    </source>
</evidence>
<comment type="caution">
    <text evidence="1">The sequence shown here is derived from an EMBL/GenBank/DDBJ whole genome shotgun (WGS) entry which is preliminary data.</text>
</comment>
<proteinExistence type="predicted"/>
<dbReference type="AlphaFoldDB" id="A0A9P9AKI5"/>
<dbReference type="OrthoDB" id="39175at2759"/>